<evidence type="ECO:0000313" key="2">
    <source>
        <dbReference type="Proteomes" id="UP000823775"/>
    </source>
</evidence>
<dbReference type="Proteomes" id="UP000823775">
    <property type="component" value="Unassembled WGS sequence"/>
</dbReference>
<sequence length="111" mass="12863">MGNCLRHEESVAAVRGLDGEKERLVWTDRNNLWSSSLCLNSKRGMKMRITKKELEEMVGRVNMQMQGVTVDQILSAMLISSRGDGFDHRNNQRHQYSWRPVLQRIPEISGY</sequence>
<dbReference type="PANTHER" id="PTHR33647">
    <property type="entry name" value="OS01G0793900 PROTEIN"/>
    <property type="match status" value="1"/>
</dbReference>
<accession>A0ABS8TP55</accession>
<name>A0ABS8TP55_DATST</name>
<reference evidence="1 2" key="1">
    <citation type="journal article" date="2021" name="BMC Genomics">
        <title>Datura genome reveals duplications of psychoactive alkaloid biosynthetic genes and high mutation rate following tissue culture.</title>
        <authorList>
            <person name="Rajewski A."/>
            <person name="Carter-House D."/>
            <person name="Stajich J."/>
            <person name="Litt A."/>
        </authorList>
    </citation>
    <scope>NUCLEOTIDE SEQUENCE [LARGE SCALE GENOMIC DNA]</scope>
    <source>
        <strain evidence="1">AR-01</strain>
    </source>
</reference>
<gene>
    <name evidence="1" type="ORF">HAX54_015170</name>
</gene>
<evidence type="ECO:0000313" key="1">
    <source>
        <dbReference type="EMBL" id="MCD7473352.1"/>
    </source>
</evidence>
<comment type="caution">
    <text evidence="1">The sequence shown here is derived from an EMBL/GenBank/DDBJ whole genome shotgun (WGS) entry which is preliminary data.</text>
</comment>
<dbReference type="PANTHER" id="PTHR33647:SF23">
    <property type="match status" value="1"/>
</dbReference>
<proteinExistence type="predicted"/>
<keyword evidence="2" id="KW-1185">Reference proteome</keyword>
<dbReference type="EMBL" id="JACEIK010001960">
    <property type="protein sequence ID" value="MCD7473352.1"/>
    <property type="molecule type" value="Genomic_DNA"/>
</dbReference>
<organism evidence="1 2">
    <name type="scientific">Datura stramonium</name>
    <name type="common">Jimsonweed</name>
    <name type="synonym">Common thornapple</name>
    <dbReference type="NCBI Taxonomy" id="4076"/>
    <lineage>
        <taxon>Eukaryota</taxon>
        <taxon>Viridiplantae</taxon>
        <taxon>Streptophyta</taxon>
        <taxon>Embryophyta</taxon>
        <taxon>Tracheophyta</taxon>
        <taxon>Spermatophyta</taxon>
        <taxon>Magnoliopsida</taxon>
        <taxon>eudicotyledons</taxon>
        <taxon>Gunneridae</taxon>
        <taxon>Pentapetalae</taxon>
        <taxon>asterids</taxon>
        <taxon>lamiids</taxon>
        <taxon>Solanales</taxon>
        <taxon>Solanaceae</taxon>
        <taxon>Solanoideae</taxon>
        <taxon>Datureae</taxon>
        <taxon>Datura</taxon>
    </lineage>
</organism>
<protein>
    <submittedName>
        <fullName evidence="1">Uncharacterized protein</fullName>
    </submittedName>
</protein>